<protein>
    <submittedName>
        <fullName evidence="2">Transcriptional control</fullName>
    </submittedName>
</protein>
<feature type="compositionally biased region" description="Pro residues" evidence="1">
    <location>
        <begin position="1"/>
        <end position="10"/>
    </location>
</feature>
<proteinExistence type="predicted"/>
<keyword evidence="3" id="KW-1185">Reference proteome</keyword>
<name>A0A225E3G2_9BACT</name>
<dbReference type="EMBL" id="NIDE01000004">
    <property type="protein sequence ID" value="OWK44029.1"/>
    <property type="molecule type" value="Genomic_DNA"/>
</dbReference>
<dbReference type="RefSeq" id="WP_143393166.1">
    <property type="nucleotide sequence ID" value="NZ_NIDE01000004.1"/>
</dbReference>
<evidence type="ECO:0000256" key="1">
    <source>
        <dbReference type="SAM" id="MobiDB-lite"/>
    </source>
</evidence>
<dbReference type="Proteomes" id="UP000214646">
    <property type="component" value="Unassembled WGS sequence"/>
</dbReference>
<comment type="caution">
    <text evidence="2">The sequence shown here is derived from an EMBL/GenBank/DDBJ whole genome shotgun (WGS) entry which is preliminary data.</text>
</comment>
<dbReference type="AlphaFoldDB" id="A0A225E3G2"/>
<feature type="region of interest" description="Disordered" evidence="1">
    <location>
        <begin position="1"/>
        <end position="36"/>
    </location>
</feature>
<gene>
    <name evidence="2" type="ORF">FRUB_03628</name>
</gene>
<organism evidence="2 3">
    <name type="scientific">Fimbriiglobus ruber</name>
    <dbReference type="NCBI Taxonomy" id="1908690"/>
    <lineage>
        <taxon>Bacteria</taxon>
        <taxon>Pseudomonadati</taxon>
        <taxon>Planctomycetota</taxon>
        <taxon>Planctomycetia</taxon>
        <taxon>Gemmatales</taxon>
        <taxon>Gemmataceae</taxon>
        <taxon>Fimbriiglobus</taxon>
    </lineage>
</organism>
<dbReference type="OrthoDB" id="288927at2"/>
<evidence type="ECO:0000313" key="2">
    <source>
        <dbReference type="EMBL" id="OWK44029.1"/>
    </source>
</evidence>
<sequence length="136" mass="14445">MTATNAPPPTGGLKGAGMLPPVDPVPTARPTTRKNARGRFAEINGFVDESMAKLSRSAVTVWLILWRDTKSDGLARTGQTDLGRRAGVTDRTVRSALAELIGAGLVKIVRKGRLGTGPTTYRVRGVNANRGPPTRK</sequence>
<reference evidence="3" key="1">
    <citation type="submission" date="2017-06" db="EMBL/GenBank/DDBJ databases">
        <title>Genome analysis of Fimbriiglobus ruber SP5, the first member of the order Planctomycetales with confirmed chitinolytic capability.</title>
        <authorList>
            <person name="Ravin N.V."/>
            <person name="Rakitin A.L."/>
            <person name="Ivanova A.A."/>
            <person name="Beletsky A.V."/>
            <person name="Kulichevskaya I.S."/>
            <person name="Mardanov A.V."/>
            <person name="Dedysh S.N."/>
        </authorList>
    </citation>
    <scope>NUCLEOTIDE SEQUENCE [LARGE SCALE GENOMIC DNA]</scope>
    <source>
        <strain evidence="3">SP5</strain>
    </source>
</reference>
<evidence type="ECO:0000313" key="3">
    <source>
        <dbReference type="Proteomes" id="UP000214646"/>
    </source>
</evidence>
<accession>A0A225E3G2</accession>